<gene>
    <name evidence="2" type="ORF">M3P19_11435</name>
</gene>
<dbReference type="Proteomes" id="UP001203607">
    <property type="component" value="Unassembled WGS sequence"/>
</dbReference>
<proteinExistence type="predicted"/>
<dbReference type="EMBL" id="JAMFMA010000002">
    <property type="protein sequence ID" value="MCL6274624.1"/>
    <property type="molecule type" value="Genomic_DNA"/>
</dbReference>
<evidence type="ECO:0000313" key="3">
    <source>
        <dbReference type="Proteomes" id="UP001203607"/>
    </source>
</evidence>
<organism evidence="2 3">
    <name type="scientific">Flagellimonas spongiicola</name>
    <dbReference type="NCBI Taxonomy" id="2942208"/>
    <lineage>
        <taxon>Bacteria</taxon>
        <taxon>Pseudomonadati</taxon>
        <taxon>Bacteroidota</taxon>
        <taxon>Flavobacteriia</taxon>
        <taxon>Flavobacteriales</taxon>
        <taxon>Flavobacteriaceae</taxon>
        <taxon>Flagellimonas</taxon>
    </lineage>
</organism>
<protein>
    <recommendedName>
        <fullName evidence="4">DUF3299 domain-containing protein</fullName>
    </recommendedName>
</protein>
<feature type="chain" id="PRO_5046978691" description="DUF3299 domain-containing protein" evidence="1">
    <location>
        <begin position="23"/>
        <end position="146"/>
    </location>
</feature>
<keyword evidence="1" id="KW-0732">Signal</keyword>
<keyword evidence="3" id="KW-1185">Reference proteome</keyword>
<reference evidence="2 3" key="1">
    <citation type="submission" date="2022-05" db="EMBL/GenBank/DDBJ databases">
        <authorList>
            <person name="Park J.-S."/>
        </authorList>
    </citation>
    <scope>NUCLEOTIDE SEQUENCE [LARGE SCALE GENOMIC DNA]</scope>
    <source>
        <strain evidence="2 3">2012CJ35-5</strain>
    </source>
</reference>
<comment type="caution">
    <text evidence="2">The sequence shown here is derived from an EMBL/GenBank/DDBJ whole genome shotgun (WGS) entry which is preliminary data.</text>
</comment>
<feature type="signal peptide" evidence="1">
    <location>
        <begin position="1"/>
        <end position="22"/>
    </location>
</feature>
<evidence type="ECO:0000313" key="2">
    <source>
        <dbReference type="EMBL" id="MCL6274624.1"/>
    </source>
</evidence>
<evidence type="ECO:0008006" key="4">
    <source>
        <dbReference type="Google" id="ProtNLM"/>
    </source>
</evidence>
<sequence length="146" mass="16391">MRSFKFSIILLFLIGHAVSAQVELKWKDFADVKFEPVYNPTYDVNFLMPTFGSWISSFEGKEVQIKGFFLDISGNGEIYLVSAKPMASCFFCGAAGPETIIEVDFKDKPPFRTDQVIMATGVLELNPDNVDRCNYILKEASGQLIN</sequence>
<accession>A0ABT0PTE2</accession>
<name>A0ABT0PTE2_9FLAO</name>
<evidence type="ECO:0000256" key="1">
    <source>
        <dbReference type="SAM" id="SignalP"/>
    </source>
</evidence>
<dbReference type="RefSeq" id="WP_249657800.1">
    <property type="nucleotide sequence ID" value="NZ_JAMFMA010000002.1"/>
</dbReference>